<gene>
    <name evidence="1" type="ORF">V6N11_075352</name>
</gene>
<dbReference type="EMBL" id="JBBPBN010000026">
    <property type="protein sequence ID" value="KAK9008460.1"/>
    <property type="molecule type" value="Genomic_DNA"/>
</dbReference>
<protein>
    <submittedName>
        <fullName evidence="1">Uncharacterized protein</fullName>
    </submittedName>
</protein>
<dbReference type="PANTHER" id="PTHR34780">
    <property type="entry name" value="OS08G0427800 PROTEIN"/>
    <property type="match status" value="1"/>
</dbReference>
<evidence type="ECO:0000313" key="1">
    <source>
        <dbReference type="EMBL" id="KAK9008460.1"/>
    </source>
</evidence>
<proteinExistence type="predicted"/>
<dbReference type="PANTHER" id="PTHR34780:SF2">
    <property type="entry name" value="GENOME ASSEMBLY, CHROMOSOME: A02"/>
    <property type="match status" value="1"/>
</dbReference>
<reference evidence="1 2" key="1">
    <citation type="journal article" date="2024" name="G3 (Bethesda)">
        <title>Genome assembly of Hibiscus sabdariffa L. provides insights into metabolisms of medicinal natural products.</title>
        <authorList>
            <person name="Kim T."/>
        </authorList>
    </citation>
    <scope>NUCLEOTIDE SEQUENCE [LARGE SCALE GENOMIC DNA]</scope>
    <source>
        <strain evidence="1">TK-2024</strain>
        <tissue evidence="1">Old leaves</tissue>
    </source>
</reference>
<dbReference type="Proteomes" id="UP001396334">
    <property type="component" value="Unassembled WGS sequence"/>
</dbReference>
<name>A0ABR2R685_9ROSI</name>
<evidence type="ECO:0000313" key="2">
    <source>
        <dbReference type="Proteomes" id="UP001396334"/>
    </source>
</evidence>
<organism evidence="1 2">
    <name type="scientific">Hibiscus sabdariffa</name>
    <name type="common">roselle</name>
    <dbReference type="NCBI Taxonomy" id="183260"/>
    <lineage>
        <taxon>Eukaryota</taxon>
        <taxon>Viridiplantae</taxon>
        <taxon>Streptophyta</taxon>
        <taxon>Embryophyta</taxon>
        <taxon>Tracheophyta</taxon>
        <taxon>Spermatophyta</taxon>
        <taxon>Magnoliopsida</taxon>
        <taxon>eudicotyledons</taxon>
        <taxon>Gunneridae</taxon>
        <taxon>Pentapetalae</taxon>
        <taxon>rosids</taxon>
        <taxon>malvids</taxon>
        <taxon>Malvales</taxon>
        <taxon>Malvaceae</taxon>
        <taxon>Malvoideae</taxon>
        <taxon>Hibiscus</taxon>
    </lineage>
</organism>
<comment type="caution">
    <text evidence="1">The sequence shown here is derived from an EMBL/GenBank/DDBJ whole genome shotgun (WGS) entry which is preliminary data.</text>
</comment>
<sequence length="133" mass="15714">MLKTYKNQSNKQIPTYFKYASKRVIGEICTPLPTTFLSMKISRIFHHARRIYKLFKPSKIHFRLQNMEQRKMTSSRSNSVIRDEDGYKNVPIHSQVMKIKLEFEKIMHPSLRHPDIRRVLQEITAILIPSGVS</sequence>
<accession>A0ABR2R685</accession>
<keyword evidence="2" id="KW-1185">Reference proteome</keyword>